<keyword evidence="4 9" id="KW-0812">Transmembrane</keyword>
<keyword evidence="3" id="KW-1003">Cell membrane</keyword>
<comment type="similarity">
    <text evidence="9">Belongs to the OXA1/ALB3/YidC family.</text>
</comment>
<evidence type="ECO:0000256" key="10">
    <source>
        <dbReference type="SAM" id="Phobius"/>
    </source>
</evidence>
<keyword evidence="2" id="KW-0813">Transport</keyword>
<evidence type="ECO:0000313" key="12">
    <source>
        <dbReference type="EMBL" id="SHK00594.1"/>
    </source>
</evidence>
<dbReference type="GO" id="GO:0032977">
    <property type="term" value="F:membrane insertase activity"/>
    <property type="evidence" value="ECO:0007669"/>
    <property type="project" value="InterPro"/>
</dbReference>
<accession>A0A1M6NY82</accession>
<proteinExistence type="inferred from homology"/>
<dbReference type="GO" id="GO:0051205">
    <property type="term" value="P:protein insertion into membrane"/>
    <property type="evidence" value="ECO:0007669"/>
    <property type="project" value="TreeGrafter"/>
</dbReference>
<sequence>MIAKTLGSLLYFIYNIVNNYAIAIVVFTIIVKVLLLPLTLNQIKQTKDMQKIQPELKKLQDKYKNDKETLNIKMMELYKEHKINPLGGCLPLLIQMPILFGLFGALRNPVEYVFKGDAALASVATDAPFLWLQNLVNPDVFMIGSVTVPGILPIIAAATTYFSMNTMNTANQAEQPQAMKTMNLILPLMILWWGKSFPAGLTLYWVISNLFQMAQQLLLPKGDMLKEE</sequence>
<dbReference type="Pfam" id="PF02096">
    <property type="entry name" value="60KD_IMP"/>
    <property type="match status" value="1"/>
</dbReference>
<evidence type="ECO:0000256" key="2">
    <source>
        <dbReference type="ARBA" id="ARBA00022448"/>
    </source>
</evidence>
<dbReference type="InterPro" id="IPR001708">
    <property type="entry name" value="YidC/ALB3/OXA1/COX18"/>
</dbReference>
<dbReference type="AlphaFoldDB" id="A0A1M6NY82"/>
<evidence type="ECO:0000256" key="5">
    <source>
        <dbReference type="ARBA" id="ARBA00022927"/>
    </source>
</evidence>
<dbReference type="GO" id="GO:0005886">
    <property type="term" value="C:plasma membrane"/>
    <property type="evidence" value="ECO:0007669"/>
    <property type="project" value="UniProtKB-SubCell"/>
</dbReference>
<dbReference type="STRING" id="1121301.SAMN02745912_01925"/>
<evidence type="ECO:0000256" key="9">
    <source>
        <dbReference type="RuleBase" id="RU003945"/>
    </source>
</evidence>
<keyword evidence="13" id="KW-1185">Reference proteome</keyword>
<keyword evidence="7 10" id="KW-0472">Membrane</keyword>
<dbReference type="EMBL" id="FRAG01000020">
    <property type="protein sequence ID" value="SHK00594.1"/>
    <property type="molecule type" value="Genomic_DNA"/>
</dbReference>
<dbReference type="Proteomes" id="UP000184465">
    <property type="component" value="Unassembled WGS sequence"/>
</dbReference>
<dbReference type="RefSeq" id="WP_242655749.1">
    <property type="nucleotide sequence ID" value="NZ_FRAG01000020.1"/>
</dbReference>
<feature type="domain" description="Membrane insertase YidC/Oxa/ALB C-terminal" evidence="11">
    <location>
        <begin position="20"/>
        <end position="219"/>
    </location>
</feature>
<evidence type="ECO:0000256" key="8">
    <source>
        <dbReference type="ARBA" id="ARBA00023186"/>
    </source>
</evidence>
<dbReference type="PANTHER" id="PTHR12428:SF65">
    <property type="entry name" value="CYTOCHROME C OXIDASE ASSEMBLY PROTEIN COX18, MITOCHONDRIAL"/>
    <property type="match status" value="1"/>
</dbReference>
<name>A0A1M6NY82_PARC5</name>
<evidence type="ECO:0000256" key="6">
    <source>
        <dbReference type="ARBA" id="ARBA00022989"/>
    </source>
</evidence>
<keyword evidence="8" id="KW-0143">Chaperone</keyword>
<evidence type="ECO:0000313" key="13">
    <source>
        <dbReference type="Proteomes" id="UP000184465"/>
    </source>
</evidence>
<dbReference type="CDD" id="cd20070">
    <property type="entry name" value="5TM_YidC_Alb3"/>
    <property type="match status" value="1"/>
</dbReference>
<dbReference type="PANTHER" id="PTHR12428">
    <property type="entry name" value="OXA1"/>
    <property type="match status" value="1"/>
</dbReference>
<comment type="subcellular location">
    <subcellularLocation>
        <location evidence="1">Cell membrane</location>
        <topology evidence="1">Multi-pass membrane protein</topology>
    </subcellularLocation>
    <subcellularLocation>
        <location evidence="9">Membrane</location>
        <topology evidence="9">Multi-pass membrane protein</topology>
    </subcellularLocation>
</comment>
<feature type="transmembrane region" description="Helical" evidence="10">
    <location>
        <begin position="184"/>
        <end position="207"/>
    </location>
</feature>
<dbReference type="InterPro" id="IPR028055">
    <property type="entry name" value="YidC/Oxa/ALB_C"/>
</dbReference>
<reference evidence="12 13" key="1">
    <citation type="submission" date="2016-11" db="EMBL/GenBank/DDBJ databases">
        <authorList>
            <person name="Jaros S."/>
            <person name="Januszkiewicz K."/>
            <person name="Wedrychowicz H."/>
        </authorList>
    </citation>
    <scope>NUCLEOTIDE SEQUENCE [LARGE SCALE GENOMIC DNA]</scope>
    <source>
        <strain evidence="12 13">DSM 15212</strain>
    </source>
</reference>
<evidence type="ECO:0000256" key="4">
    <source>
        <dbReference type="ARBA" id="ARBA00022692"/>
    </source>
</evidence>
<evidence type="ECO:0000256" key="7">
    <source>
        <dbReference type="ARBA" id="ARBA00023136"/>
    </source>
</evidence>
<feature type="transmembrane region" description="Helical" evidence="10">
    <location>
        <begin position="83"/>
        <end position="106"/>
    </location>
</feature>
<gene>
    <name evidence="12" type="ORF">SAMN02745912_01925</name>
</gene>
<dbReference type="NCBIfam" id="TIGR03592">
    <property type="entry name" value="yidC_oxa1_cterm"/>
    <property type="match status" value="1"/>
</dbReference>
<feature type="transmembrane region" description="Helical" evidence="10">
    <location>
        <begin position="140"/>
        <end position="163"/>
    </location>
</feature>
<keyword evidence="6 10" id="KW-1133">Transmembrane helix</keyword>
<keyword evidence="5" id="KW-0653">Protein transport</keyword>
<feature type="transmembrane region" description="Helical" evidence="10">
    <location>
        <begin position="20"/>
        <end position="40"/>
    </location>
</feature>
<evidence type="ECO:0000259" key="11">
    <source>
        <dbReference type="Pfam" id="PF02096"/>
    </source>
</evidence>
<organism evidence="12 13">
    <name type="scientific">Paramaledivibacter caminithermalis (strain DSM 15212 / CIP 107654 / DViRD3)</name>
    <name type="common">Clostridium caminithermale</name>
    <dbReference type="NCBI Taxonomy" id="1121301"/>
    <lineage>
        <taxon>Bacteria</taxon>
        <taxon>Bacillati</taxon>
        <taxon>Bacillota</taxon>
        <taxon>Clostridia</taxon>
        <taxon>Peptostreptococcales</taxon>
        <taxon>Caminicellaceae</taxon>
        <taxon>Paramaledivibacter</taxon>
    </lineage>
</organism>
<protein>
    <submittedName>
        <fullName evidence="12">Protein translocase subunit yidC</fullName>
    </submittedName>
</protein>
<dbReference type="GO" id="GO:0015031">
    <property type="term" value="P:protein transport"/>
    <property type="evidence" value="ECO:0007669"/>
    <property type="project" value="UniProtKB-KW"/>
</dbReference>
<evidence type="ECO:0000256" key="3">
    <source>
        <dbReference type="ARBA" id="ARBA00022475"/>
    </source>
</evidence>
<evidence type="ECO:0000256" key="1">
    <source>
        <dbReference type="ARBA" id="ARBA00004651"/>
    </source>
</evidence>
<dbReference type="InterPro" id="IPR047196">
    <property type="entry name" value="YidC_ALB_C"/>
</dbReference>